<dbReference type="SUPFAM" id="SSF56784">
    <property type="entry name" value="HAD-like"/>
    <property type="match status" value="1"/>
</dbReference>
<dbReference type="FunFam" id="2.70.150.10:FF:000042">
    <property type="entry name" value="Plasma membrane ATPase"/>
    <property type="match status" value="1"/>
</dbReference>
<keyword evidence="11 12" id="KW-0472">Membrane</keyword>
<dbReference type="Pfam" id="PF00702">
    <property type="entry name" value="Hydrolase"/>
    <property type="match status" value="1"/>
</dbReference>
<dbReference type="SFLD" id="SFLDF00027">
    <property type="entry name" value="p-type_atpase"/>
    <property type="match status" value="1"/>
</dbReference>
<dbReference type="Gene3D" id="3.40.50.1000">
    <property type="entry name" value="HAD superfamily/HAD-like"/>
    <property type="match status" value="1"/>
</dbReference>
<dbReference type="EC" id="3.6.3.3" evidence="14"/>
<comment type="subcellular location">
    <subcellularLocation>
        <location evidence="1">Membrane</location>
        <topology evidence="1">Multi-pass membrane protein</topology>
    </subcellularLocation>
</comment>
<keyword evidence="7" id="KW-0067">ATP-binding</keyword>
<dbReference type="Gene3D" id="1.20.1110.10">
    <property type="entry name" value="Calcium-transporting ATPase, transmembrane domain"/>
    <property type="match status" value="1"/>
</dbReference>
<dbReference type="InterPro" id="IPR006534">
    <property type="entry name" value="P-type_ATPase_IIIA"/>
</dbReference>
<name>A0A3B0UAN9_9ZZZZ</name>
<evidence type="ECO:0000256" key="9">
    <source>
        <dbReference type="ARBA" id="ARBA00022967"/>
    </source>
</evidence>
<evidence type="ECO:0000256" key="1">
    <source>
        <dbReference type="ARBA" id="ARBA00004141"/>
    </source>
</evidence>
<dbReference type="PROSITE" id="PS00154">
    <property type="entry name" value="ATPASE_E1_E2"/>
    <property type="match status" value="1"/>
</dbReference>
<feature type="transmembrane region" description="Helical" evidence="12">
    <location>
        <begin position="742"/>
        <end position="766"/>
    </location>
</feature>
<comment type="similarity">
    <text evidence="2">Belongs to the cation transport ATPase (P-type) (TC 3.A.3) family. Type IIIA subfamily.</text>
</comment>
<feature type="transmembrane region" description="Helical" evidence="12">
    <location>
        <begin position="83"/>
        <end position="102"/>
    </location>
</feature>
<evidence type="ECO:0000256" key="7">
    <source>
        <dbReference type="ARBA" id="ARBA00022840"/>
    </source>
</evidence>
<dbReference type="SFLD" id="SFLDS00003">
    <property type="entry name" value="Haloacid_Dehalogenase"/>
    <property type="match status" value="1"/>
</dbReference>
<keyword evidence="3" id="KW-0597">Phosphoprotein</keyword>
<dbReference type="InterPro" id="IPR008250">
    <property type="entry name" value="ATPase_P-typ_transduc_dom_A_sf"/>
</dbReference>
<feature type="transmembrane region" description="Helical" evidence="12">
    <location>
        <begin position="614"/>
        <end position="635"/>
    </location>
</feature>
<evidence type="ECO:0000313" key="14">
    <source>
        <dbReference type="EMBL" id="VAW17764.1"/>
    </source>
</evidence>
<dbReference type="InterPro" id="IPR059000">
    <property type="entry name" value="ATPase_P-type_domA"/>
</dbReference>
<evidence type="ECO:0000256" key="12">
    <source>
        <dbReference type="SAM" id="Phobius"/>
    </source>
</evidence>
<dbReference type="Pfam" id="PF00122">
    <property type="entry name" value="E1-E2_ATPase"/>
    <property type="match status" value="1"/>
</dbReference>
<dbReference type="InterPro" id="IPR023214">
    <property type="entry name" value="HAD_sf"/>
</dbReference>
<accession>A0A3B0UAN9</accession>
<evidence type="ECO:0000256" key="11">
    <source>
        <dbReference type="ARBA" id="ARBA00023136"/>
    </source>
</evidence>
<keyword evidence="6" id="KW-0547">Nucleotide-binding</keyword>
<feature type="transmembrane region" description="Helical" evidence="12">
    <location>
        <begin position="681"/>
        <end position="699"/>
    </location>
</feature>
<dbReference type="InterPro" id="IPR004014">
    <property type="entry name" value="ATPase_P-typ_cation-transptr_N"/>
</dbReference>
<reference evidence="14" key="1">
    <citation type="submission" date="2018-06" db="EMBL/GenBank/DDBJ databases">
        <authorList>
            <person name="Zhirakovskaya E."/>
        </authorList>
    </citation>
    <scope>NUCLEOTIDE SEQUENCE</scope>
</reference>
<dbReference type="InterPro" id="IPR023298">
    <property type="entry name" value="ATPase_P-typ_TM_dom_sf"/>
</dbReference>
<dbReference type="SUPFAM" id="SSF81653">
    <property type="entry name" value="Calcium ATPase, transduction domain A"/>
    <property type="match status" value="1"/>
</dbReference>
<dbReference type="CDD" id="cd02076">
    <property type="entry name" value="P-type_ATPase_H"/>
    <property type="match status" value="1"/>
</dbReference>
<dbReference type="NCBIfam" id="TIGR01647">
    <property type="entry name" value="ATPase-IIIA_H"/>
    <property type="match status" value="1"/>
</dbReference>
<evidence type="ECO:0000256" key="10">
    <source>
        <dbReference type="ARBA" id="ARBA00022989"/>
    </source>
</evidence>
<feature type="transmembrane region" description="Helical" evidence="12">
    <location>
        <begin position="263"/>
        <end position="288"/>
    </location>
</feature>
<dbReference type="InterPro" id="IPR023299">
    <property type="entry name" value="ATPase_P-typ_cyto_dom_N"/>
</dbReference>
<dbReference type="NCBIfam" id="TIGR01494">
    <property type="entry name" value="ATPase_P-type"/>
    <property type="match status" value="2"/>
</dbReference>
<dbReference type="GO" id="GO:0005524">
    <property type="term" value="F:ATP binding"/>
    <property type="evidence" value="ECO:0007669"/>
    <property type="project" value="UniProtKB-KW"/>
</dbReference>
<evidence type="ECO:0000256" key="2">
    <source>
        <dbReference type="ARBA" id="ARBA00008804"/>
    </source>
</evidence>
<keyword evidence="4 12" id="KW-0812">Transmembrane</keyword>
<feature type="transmembrane region" description="Helical" evidence="12">
    <location>
        <begin position="711"/>
        <end position="730"/>
    </location>
</feature>
<evidence type="ECO:0000256" key="4">
    <source>
        <dbReference type="ARBA" id="ARBA00022692"/>
    </source>
</evidence>
<keyword evidence="8" id="KW-0460">Magnesium</keyword>
<dbReference type="FunFam" id="3.40.1110.10:FF:000005">
    <property type="entry name" value="Plasma membrane ATPase"/>
    <property type="match status" value="1"/>
</dbReference>
<dbReference type="InterPro" id="IPR001757">
    <property type="entry name" value="P_typ_ATPase"/>
</dbReference>
<keyword evidence="5" id="KW-0479">Metal-binding</keyword>
<keyword evidence="10 12" id="KW-1133">Transmembrane helix</keyword>
<feature type="transmembrane region" description="Helical" evidence="12">
    <location>
        <begin position="58"/>
        <end position="77"/>
    </location>
</feature>
<evidence type="ECO:0000259" key="13">
    <source>
        <dbReference type="SMART" id="SM00831"/>
    </source>
</evidence>
<dbReference type="Pfam" id="PF00690">
    <property type="entry name" value="Cation_ATPase_N"/>
    <property type="match status" value="1"/>
</dbReference>
<feature type="transmembrane region" description="Helical" evidence="12">
    <location>
        <begin position="230"/>
        <end position="251"/>
    </location>
</feature>
<feature type="transmembrane region" description="Helical" evidence="12">
    <location>
        <begin position="641"/>
        <end position="661"/>
    </location>
</feature>
<dbReference type="EMBL" id="UOEM01000108">
    <property type="protein sequence ID" value="VAW17764.1"/>
    <property type="molecule type" value="Genomic_DNA"/>
</dbReference>
<dbReference type="InterPro" id="IPR036412">
    <property type="entry name" value="HAD-like_sf"/>
</dbReference>
<dbReference type="InterPro" id="IPR044492">
    <property type="entry name" value="P_typ_ATPase_HD_dom"/>
</dbReference>
<feature type="domain" description="Cation-transporting P-type ATPase N-terminal" evidence="13">
    <location>
        <begin position="7"/>
        <end position="79"/>
    </location>
</feature>
<proteinExistence type="inferred from homology"/>
<dbReference type="AlphaFoldDB" id="A0A3B0UAN9"/>
<dbReference type="SFLD" id="SFLDG00002">
    <property type="entry name" value="C1.7:_P-type_atpase_like"/>
    <property type="match status" value="1"/>
</dbReference>
<feature type="transmembrane region" description="Helical" evidence="12">
    <location>
        <begin position="778"/>
        <end position="796"/>
    </location>
</feature>
<dbReference type="PRINTS" id="PR00119">
    <property type="entry name" value="CATATPASE"/>
</dbReference>
<evidence type="ECO:0000256" key="6">
    <source>
        <dbReference type="ARBA" id="ARBA00022741"/>
    </source>
</evidence>
<dbReference type="FunFam" id="3.40.50.1000:FF:000211">
    <property type="entry name" value="Plasma membrane ATPase"/>
    <property type="match status" value="1"/>
</dbReference>
<dbReference type="GO" id="GO:0016887">
    <property type="term" value="F:ATP hydrolysis activity"/>
    <property type="evidence" value="ECO:0007669"/>
    <property type="project" value="InterPro"/>
</dbReference>
<dbReference type="Gene3D" id="2.70.150.10">
    <property type="entry name" value="Calcium-transporting ATPase, cytoplasmic transduction domain A"/>
    <property type="match status" value="1"/>
</dbReference>
<evidence type="ECO:0000256" key="8">
    <source>
        <dbReference type="ARBA" id="ARBA00022842"/>
    </source>
</evidence>
<protein>
    <submittedName>
        <fullName evidence="14">Lead, cadmium, zinc and mercury transporting ATPase Copper-translocating P-type ATPase</fullName>
        <ecNumber evidence="14">3.6.3.3</ecNumber>
        <ecNumber evidence="14">3.6.3.4</ecNumber>
    </submittedName>
</protein>
<keyword evidence="9" id="KW-1278">Translocase</keyword>
<dbReference type="GO" id="GO:0120029">
    <property type="term" value="P:proton export across plasma membrane"/>
    <property type="evidence" value="ECO:0007669"/>
    <property type="project" value="InterPro"/>
</dbReference>
<dbReference type="EC" id="3.6.3.4" evidence="14"/>
<keyword evidence="14" id="KW-0378">Hydrolase</keyword>
<dbReference type="PANTHER" id="PTHR42861">
    <property type="entry name" value="CALCIUM-TRANSPORTING ATPASE"/>
    <property type="match status" value="1"/>
</dbReference>
<dbReference type="GO" id="GO:0046872">
    <property type="term" value="F:metal ion binding"/>
    <property type="evidence" value="ECO:0007669"/>
    <property type="project" value="UniProtKB-KW"/>
</dbReference>
<dbReference type="GO" id="GO:0016020">
    <property type="term" value="C:membrane"/>
    <property type="evidence" value="ECO:0007669"/>
    <property type="project" value="UniProtKB-SubCell"/>
</dbReference>
<dbReference type="Gene3D" id="3.40.1110.10">
    <property type="entry name" value="Calcium-transporting ATPase, cytoplasmic domain N"/>
    <property type="match status" value="1"/>
</dbReference>
<evidence type="ECO:0000256" key="5">
    <source>
        <dbReference type="ARBA" id="ARBA00022723"/>
    </source>
</evidence>
<organism evidence="14">
    <name type="scientific">hydrothermal vent metagenome</name>
    <dbReference type="NCBI Taxonomy" id="652676"/>
    <lineage>
        <taxon>unclassified sequences</taxon>
        <taxon>metagenomes</taxon>
        <taxon>ecological metagenomes</taxon>
    </lineage>
</organism>
<evidence type="ECO:0000256" key="3">
    <source>
        <dbReference type="ARBA" id="ARBA00022553"/>
    </source>
</evidence>
<gene>
    <name evidence="14" type="ORF">MNBD_ALPHA09-327</name>
</gene>
<dbReference type="PRINTS" id="PR00120">
    <property type="entry name" value="HATPASE"/>
</dbReference>
<dbReference type="SUPFAM" id="SSF81665">
    <property type="entry name" value="Calcium ATPase, transmembrane domain M"/>
    <property type="match status" value="1"/>
</dbReference>
<sequence length="823" mass="89686">MDRPQLNGQATEPAALGQVETDLTAGLDQAEAARRLAAYGLNAIDEDNKSPYGKFLSYFWGPIPWMIEVAAVLSAVARHWEDFTIIVIMLVINAGVGFWEEFKADNAIAALKKTLALKARVLRDGVWRHIAAQELVPGDVVLIHLGNIIPADVKLVEGEYLSVDQSALTGESLPVDKAVGDTAYSSSIAKMGEMKAVVTATGARTYFGRTAKLVQSAGATSHFQKAVLRIGNFLILLTLGLVALILVVALFRNDPLVDTILFALILTVAAIPVALPAVLSVTMAVGAVKLARMKAIVSRLVSIEEMAGMDILCSDKTGTLTKNQLAVGDPELVAAKDVDELALCAALASKAEADDPIDMAVFSALGDHGKLAGYKTLRFTPFDPVRKRTEADIEFGAKRFSVAKGAPQVILDLAGLDDTARRGVEARVDALAEKGYRTLGIARKNAGGRWRFLGLLPLFDPPRDDSVATIEEAKALGLDIRMVTGDNTAIARQIASKLHIGTNIIPARQIFDAQGRHHDGDEIERAEGFAEVFPEHKFKIVRELQSRGHIVGMTGDGVNDAPALKQADVGIAVSGATDAARAAADLVLTAPGLGVIARATEEARMIFERMTSYAVFRIAETIRVLLFMTLAILVFNFYPVTAIMIVLLAILNDFPIMMIAYDNAPIARRPVRWDMHRVLTLSIVLGVMGVISSFGMFWIGEEYLKMPRDEIQTLMFLKLLVAGHLTIYLTRNTGAFWARPWPNWRLVVTTETTQIVGTLAAVYGWYVTPIGWELALAVWGYALVWFAINNVVKIYVYRLIRQQIRGDARHIGRIQTWLHPHGG</sequence>
<dbReference type="GO" id="GO:0008553">
    <property type="term" value="F:P-type proton-exporting transporter activity"/>
    <property type="evidence" value="ECO:0007669"/>
    <property type="project" value="InterPro"/>
</dbReference>
<dbReference type="InterPro" id="IPR018303">
    <property type="entry name" value="ATPase_P-typ_P_site"/>
</dbReference>
<dbReference type="SMART" id="SM00831">
    <property type="entry name" value="Cation_ATPase_N"/>
    <property type="match status" value="1"/>
</dbReference>